<dbReference type="WBParaSite" id="ACRNAN_scaffold12004.g15509.t1">
    <property type="protein sequence ID" value="ACRNAN_scaffold12004.g15509.t1"/>
    <property type="gene ID" value="ACRNAN_scaffold12004.g15509"/>
</dbReference>
<reference evidence="2" key="1">
    <citation type="submission" date="2022-11" db="UniProtKB">
        <authorList>
            <consortium name="WormBaseParasite"/>
        </authorList>
    </citation>
    <scope>IDENTIFICATION</scope>
</reference>
<evidence type="ECO:0000313" key="2">
    <source>
        <dbReference type="WBParaSite" id="ACRNAN_scaffold12004.g15509.t1"/>
    </source>
</evidence>
<sequence>MAYNSYRKAFFIPIIDPEDKSSLRVVKNSDLYLFTESSLLDANLFHDSLIDNKVLPFRRGITPDEVIRYSKRGFYIISEVDYVRGTAWEIAQSCIRSAMNSEKLKEYSQLYLGLVYAIAFDQDSNRAKSRLAILVIVEKNPDRFIN</sequence>
<dbReference type="Proteomes" id="UP000887540">
    <property type="component" value="Unplaced"/>
</dbReference>
<organism evidence="1 2">
    <name type="scientific">Acrobeloides nanus</name>
    <dbReference type="NCBI Taxonomy" id="290746"/>
    <lineage>
        <taxon>Eukaryota</taxon>
        <taxon>Metazoa</taxon>
        <taxon>Ecdysozoa</taxon>
        <taxon>Nematoda</taxon>
        <taxon>Chromadorea</taxon>
        <taxon>Rhabditida</taxon>
        <taxon>Tylenchina</taxon>
        <taxon>Cephalobomorpha</taxon>
        <taxon>Cephaloboidea</taxon>
        <taxon>Cephalobidae</taxon>
        <taxon>Acrobeloides</taxon>
    </lineage>
</organism>
<keyword evidence="1" id="KW-1185">Reference proteome</keyword>
<dbReference type="AlphaFoldDB" id="A0A914CMN2"/>
<evidence type="ECO:0000313" key="1">
    <source>
        <dbReference type="Proteomes" id="UP000887540"/>
    </source>
</evidence>
<protein>
    <submittedName>
        <fullName evidence="2">Uncharacterized protein</fullName>
    </submittedName>
</protein>
<name>A0A914CMN2_9BILA</name>
<proteinExistence type="predicted"/>
<accession>A0A914CMN2</accession>